<dbReference type="EMBL" id="JAMYWD010003554">
    <property type="protein sequence ID" value="KAJ4930465.1"/>
    <property type="molecule type" value="Genomic_DNA"/>
</dbReference>
<dbReference type="Proteomes" id="UP001141806">
    <property type="component" value="Unassembled WGS sequence"/>
</dbReference>
<comment type="caution">
    <text evidence="3">The sequence shown here is derived from an EMBL/GenBank/DDBJ whole genome shotgun (WGS) entry which is preliminary data.</text>
</comment>
<dbReference type="Pfam" id="PF13967">
    <property type="entry name" value="RSN1_TM"/>
    <property type="match status" value="1"/>
</dbReference>
<evidence type="ECO:0000313" key="4">
    <source>
        <dbReference type="Proteomes" id="UP001141806"/>
    </source>
</evidence>
<dbReference type="PANTHER" id="PTHR13018">
    <property type="entry name" value="PROBABLE MEMBRANE PROTEIN DUF221-RELATED"/>
    <property type="match status" value="1"/>
</dbReference>
<proteinExistence type="predicted"/>
<sequence length="144" mass="16763">MKAVKQWPFRPCPGTRRKPRRLHVPGNVSVYFGRRLAQEKIEHNDCFHFERFVPSASWIVKAWETSEEEILAIAGLDAVVFVRILVFSIRIFSIAAVICVLVVLPINYYGQEMHHKRIPYESLDVFTIGNVKEGSQWYAQSCYY</sequence>
<dbReference type="InterPro" id="IPR045122">
    <property type="entry name" value="Csc1-like"/>
</dbReference>
<feature type="domain" description="CSC1/OSCA1-like N-terminal transmembrane" evidence="2">
    <location>
        <begin position="27"/>
        <end position="140"/>
    </location>
</feature>
<keyword evidence="1" id="KW-0472">Membrane</keyword>
<dbReference type="GO" id="GO:0005886">
    <property type="term" value="C:plasma membrane"/>
    <property type="evidence" value="ECO:0007669"/>
    <property type="project" value="TreeGrafter"/>
</dbReference>
<organism evidence="3 4">
    <name type="scientific">Protea cynaroides</name>
    <dbReference type="NCBI Taxonomy" id="273540"/>
    <lineage>
        <taxon>Eukaryota</taxon>
        <taxon>Viridiplantae</taxon>
        <taxon>Streptophyta</taxon>
        <taxon>Embryophyta</taxon>
        <taxon>Tracheophyta</taxon>
        <taxon>Spermatophyta</taxon>
        <taxon>Magnoliopsida</taxon>
        <taxon>Proteales</taxon>
        <taxon>Proteaceae</taxon>
        <taxon>Protea</taxon>
    </lineage>
</organism>
<dbReference type="InterPro" id="IPR032880">
    <property type="entry name" value="CSC1/OSCA1-like_N"/>
</dbReference>
<name>A0A9Q0JRW3_9MAGN</name>
<evidence type="ECO:0000256" key="1">
    <source>
        <dbReference type="SAM" id="Phobius"/>
    </source>
</evidence>
<feature type="transmembrane region" description="Helical" evidence="1">
    <location>
        <begin position="84"/>
        <end position="109"/>
    </location>
</feature>
<evidence type="ECO:0000259" key="2">
    <source>
        <dbReference type="Pfam" id="PF13967"/>
    </source>
</evidence>
<dbReference type="PANTHER" id="PTHR13018:SF117">
    <property type="entry name" value="CSC1-LIKE PROTEIN RXW8"/>
    <property type="match status" value="1"/>
</dbReference>
<keyword evidence="1" id="KW-0812">Transmembrane</keyword>
<gene>
    <name evidence="3" type="ORF">NE237_014259</name>
</gene>
<keyword evidence="4" id="KW-1185">Reference proteome</keyword>
<dbReference type="OrthoDB" id="782452at2759"/>
<dbReference type="GO" id="GO:0005227">
    <property type="term" value="F:calcium-activated cation channel activity"/>
    <property type="evidence" value="ECO:0007669"/>
    <property type="project" value="InterPro"/>
</dbReference>
<accession>A0A9Q0JRW3</accession>
<evidence type="ECO:0000313" key="3">
    <source>
        <dbReference type="EMBL" id="KAJ4930465.1"/>
    </source>
</evidence>
<protein>
    <recommendedName>
        <fullName evidence="2">CSC1/OSCA1-like N-terminal transmembrane domain-containing protein</fullName>
    </recommendedName>
</protein>
<reference evidence="3" key="1">
    <citation type="journal article" date="2023" name="Plant J.">
        <title>The genome of the king protea, Protea cynaroides.</title>
        <authorList>
            <person name="Chang J."/>
            <person name="Duong T.A."/>
            <person name="Schoeman C."/>
            <person name="Ma X."/>
            <person name="Roodt D."/>
            <person name="Barker N."/>
            <person name="Li Z."/>
            <person name="Van de Peer Y."/>
            <person name="Mizrachi E."/>
        </authorList>
    </citation>
    <scope>NUCLEOTIDE SEQUENCE</scope>
    <source>
        <tissue evidence="3">Young leaves</tissue>
    </source>
</reference>
<dbReference type="AlphaFoldDB" id="A0A9Q0JRW3"/>
<keyword evidence="1" id="KW-1133">Transmembrane helix</keyword>